<evidence type="ECO:0000256" key="4">
    <source>
        <dbReference type="ARBA" id="ARBA00023136"/>
    </source>
</evidence>
<feature type="region of interest" description="Disordered" evidence="6">
    <location>
        <begin position="672"/>
        <end position="721"/>
    </location>
</feature>
<evidence type="ECO:0000259" key="9">
    <source>
        <dbReference type="Pfam" id="PF00003"/>
    </source>
</evidence>
<feature type="transmembrane region" description="Helical" evidence="7">
    <location>
        <begin position="413"/>
        <end position="439"/>
    </location>
</feature>
<feature type="transmembrane region" description="Helical" evidence="7">
    <location>
        <begin position="484"/>
        <end position="505"/>
    </location>
</feature>
<comment type="caution">
    <text evidence="10">The sequence shown here is derived from an EMBL/GenBank/DDBJ whole genome shotgun (WGS) entry which is preliminary data.</text>
</comment>
<accession>A0A8J2RRR6</accession>
<proteinExistence type="predicted"/>
<evidence type="ECO:0000256" key="3">
    <source>
        <dbReference type="ARBA" id="ARBA00022989"/>
    </source>
</evidence>
<dbReference type="GO" id="GO:0004930">
    <property type="term" value="F:G protein-coupled receptor activity"/>
    <property type="evidence" value="ECO:0007669"/>
    <property type="project" value="InterPro"/>
</dbReference>
<evidence type="ECO:0000256" key="7">
    <source>
        <dbReference type="SAM" id="Phobius"/>
    </source>
</evidence>
<feature type="signal peptide" evidence="8">
    <location>
        <begin position="1"/>
        <end position="19"/>
    </location>
</feature>
<dbReference type="EMBL" id="CAKKLH010000112">
    <property type="protein sequence ID" value="CAH0103630.1"/>
    <property type="molecule type" value="Genomic_DNA"/>
</dbReference>
<evidence type="ECO:0000256" key="6">
    <source>
        <dbReference type="SAM" id="MobiDB-lite"/>
    </source>
</evidence>
<keyword evidence="11" id="KW-1185">Reference proteome</keyword>
<feature type="domain" description="G-protein coupled receptors family 3 profile" evidence="9">
    <location>
        <begin position="415"/>
        <end position="652"/>
    </location>
</feature>
<gene>
    <name evidence="10" type="ORF">DGAL_LOCUS6212</name>
</gene>
<dbReference type="InterPro" id="IPR028082">
    <property type="entry name" value="Peripla_BP_I"/>
</dbReference>
<evidence type="ECO:0000256" key="8">
    <source>
        <dbReference type="SAM" id="SignalP"/>
    </source>
</evidence>
<feature type="transmembrane region" description="Helical" evidence="7">
    <location>
        <begin position="451"/>
        <end position="472"/>
    </location>
</feature>
<feature type="transmembrane region" description="Helical" evidence="7">
    <location>
        <begin position="517"/>
        <end position="537"/>
    </location>
</feature>
<dbReference type="AlphaFoldDB" id="A0A8J2RRR6"/>
<dbReference type="GO" id="GO:0016020">
    <property type="term" value="C:membrane"/>
    <property type="evidence" value="ECO:0007669"/>
    <property type="project" value="UniProtKB-SubCell"/>
</dbReference>
<dbReference type="Proteomes" id="UP000789390">
    <property type="component" value="Unassembled WGS sequence"/>
</dbReference>
<evidence type="ECO:0000256" key="2">
    <source>
        <dbReference type="ARBA" id="ARBA00022692"/>
    </source>
</evidence>
<keyword evidence="8" id="KW-0732">Signal</keyword>
<evidence type="ECO:0000256" key="5">
    <source>
        <dbReference type="ARBA" id="ARBA00023180"/>
    </source>
</evidence>
<dbReference type="InterPro" id="IPR050726">
    <property type="entry name" value="mGluR"/>
</dbReference>
<keyword evidence="3 7" id="KW-1133">Transmembrane helix</keyword>
<evidence type="ECO:0000313" key="10">
    <source>
        <dbReference type="EMBL" id="CAH0103630.1"/>
    </source>
</evidence>
<feature type="transmembrane region" description="Helical" evidence="7">
    <location>
        <begin position="603"/>
        <end position="625"/>
    </location>
</feature>
<reference evidence="10" key="1">
    <citation type="submission" date="2021-11" db="EMBL/GenBank/DDBJ databases">
        <authorList>
            <person name="Schell T."/>
        </authorList>
    </citation>
    <scope>NUCLEOTIDE SEQUENCE</scope>
    <source>
        <strain evidence="10">M5</strain>
    </source>
</reference>
<dbReference type="OrthoDB" id="9880600at2759"/>
<evidence type="ECO:0000313" key="11">
    <source>
        <dbReference type="Proteomes" id="UP000789390"/>
    </source>
</evidence>
<dbReference type="SUPFAM" id="SSF53822">
    <property type="entry name" value="Periplasmic binding protein-like I"/>
    <property type="match status" value="1"/>
</dbReference>
<feature type="compositionally biased region" description="Polar residues" evidence="6">
    <location>
        <begin position="712"/>
        <end position="721"/>
    </location>
</feature>
<feature type="transmembrane region" description="Helical" evidence="7">
    <location>
        <begin position="631"/>
        <end position="650"/>
    </location>
</feature>
<feature type="chain" id="PRO_5035165186" description="G-protein coupled receptors family 3 profile domain-containing protein" evidence="8">
    <location>
        <begin position="20"/>
        <end position="721"/>
    </location>
</feature>
<comment type="subcellular location">
    <subcellularLocation>
        <location evidence="1">Membrane</location>
        <topology evidence="1">Multi-pass membrane protein</topology>
    </subcellularLocation>
</comment>
<protein>
    <recommendedName>
        <fullName evidence="9">G-protein coupled receptors family 3 profile domain-containing protein</fullName>
    </recommendedName>
</protein>
<dbReference type="Pfam" id="PF00003">
    <property type="entry name" value="7tm_3"/>
    <property type="match status" value="1"/>
</dbReference>
<keyword evidence="2 7" id="KW-0812">Transmembrane</keyword>
<name>A0A8J2RRR6_9CRUS</name>
<feature type="transmembrane region" description="Helical" evidence="7">
    <location>
        <begin position="572"/>
        <end position="591"/>
    </location>
</feature>
<organism evidence="10 11">
    <name type="scientific">Daphnia galeata</name>
    <dbReference type="NCBI Taxonomy" id="27404"/>
    <lineage>
        <taxon>Eukaryota</taxon>
        <taxon>Metazoa</taxon>
        <taxon>Ecdysozoa</taxon>
        <taxon>Arthropoda</taxon>
        <taxon>Crustacea</taxon>
        <taxon>Branchiopoda</taxon>
        <taxon>Diplostraca</taxon>
        <taxon>Cladocera</taxon>
        <taxon>Anomopoda</taxon>
        <taxon>Daphniidae</taxon>
        <taxon>Daphnia</taxon>
    </lineage>
</organism>
<evidence type="ECO:0000256" key="1">
    <source>
        <dbReference type="ARBA" id="ARBA00004141"/>
    </source>
</evidence>
<dbReference type="PANTHER" id="PTHR24060">
    <property type="entry name" value="METABOTROPIC GLUTAMATE RECEPTOR"/>
    <property type="match status" value="1"/>
</dbReference>
<sequence>MKPVLPIVVILFLAAKGSTQPLVDPNQNQIVNECAKESSLVYEEKGDVTVAVLLDLTQGPQCNQKNAASMQSMNGILQTFQTLNSIQYLKGLKIGIRIFDTCGQESIALQAVLETALEANLTHDFSCRVGVHLGFLLPIRSYPAAVQLLTVLNLPATDISYWQTTSPLDAVSDLLVRLRWSSIAVISQSKQALLTFSKKASERKMTIRAVRRSKRSGSKVYLLIGSSEFLLAVLPHFQANNTVGSPSKYVLVAADNWNSNFTEEVAQIVQEALIIRPQRVLTDDNVSARVLYSLIKQFKNHLSSTCRGKVKSCDFEPQHLINKKTVLAEEDLRILKLSTDISIYNELFPVSYVSMKNPKGSQTIVDIGNIHEDKFIPTGNINVGREEIAECTDCLCTNVDASPSFILQLRDELHMIVIGSVSILGILLTLIGLIFILHIQCCSSHEDRSGNFIFLLLLAVLILFFVSFLYLLVPSSILCLSRVIALSGSYTFFLAALFSTAATSLVGNRPDDKTARLCIQMLLFFLAISVQAPVLTYETLFRDDTLQINKILTDYGPKTECTLDDLLSLKLFLYPTILLGIVSLGSIIVIYHHWHVSAIKINLSVCSLVCLSINVSWVVLYFQLGKEWRDIIILAGIQGNAFVILFGVVLPKIVMGLQNLHHSYPTKAWQVTENTSDPDDQASSDLTPPPPRPHQQHIYAIPSEYDRRSPESDYNNRNTAM</sequence>
<keyword evidence="5" id="KW-0325">Glycoprotein</keyword>
<keyword evidence="4 7" id="KW-0472">Membrane</keyword>
<dbReference type="InterPro" id="IPR017978">
    <property type="entry name" value="GPCR_3_C"/>
</dbReference>
<dbReference type="Gene3D" id="3.40.50.2300">
    <property type="match status" value="1"/>
</dbReference>